<reference evidence="5" key="1">
    <citation type="submission" date="2025-08" db="UniProtKB">
        <authorList>
            <consortium name="RefSeq"/>
        </authorList>
    </citation>
    <scope>IDENTIFICATION</scope>
</reference>
<feature type="coiled-coil region" evidence="1">
    <location>
        <begin position="125"/>
        <end position="152"/>
    </location>
</feature>
<protein>
    <submittedName>
        <fullName evidence="5">Uncharacterized protein LOC105431809</fullName>
    </submittedName>
</protein>
<feature type="domain" description="RPGRIP1 C-terminal" evidence="3">
    <location>
        <begin position="1064"/>
        <end position="1212"/>
    </location>
</feature>
<dbReference type="GeneID" id="105431809"/>
<feature type="coiled-coil region" evidence="1">
    <location>
        <begin position="323"/>
        <end position="416"/>
    </location>
</feature>
<accession>A0A8N1SBB8</accession>
<evidence type="ECO:0000259" key="3">
    <source>
        <dbReference type="Pfam" id="PF18111"/>
    </source>
</evidence>
<sequence length="1227" mass="141987">MEQNRLASVCQSTTFRDFERYSLSFLRHIRSELKKMADDPNRDILPVKEGSCSADTIISVIDPRERHLVCKLDRYQLEDKYLRLLDEVSNLKKLSNCQEDKIKRLGTKLIRLANNSRAYGLALDIADDRNRTAALELENTKLKEKIAVMRNQLLSHTMSGRSSSRSRNLVRPSSSGLVTCRSENNRVRVPPCQCRIAAGDDDNDMQNYLIKIEKLEAQKKDMACRIAELEKELEHLTNNQREKVAENVEYIRVWRQMKQLNDKLITSQEKNTELTAEINDLKTTIEQTTRNNQEIAAVLSSERTRIAEIDDQMLKAKTSQFNLREKDEQIRDLMNEIKILQQHNNELITLTSKYGQVELENVELKKRFTNDAHDQQTLKIAFNNEQANIAMLKATNERLLAKFQELQVNIDTLTVQLASFRTQNKKRDTITISSDVEQCKKCCEMYDKITQLEKTVSNTRENWQLVDKSVQTMIVKVNIKEQSTMTMSNNEGKASLQSPLKEWKYQEANGTNVLSREKILKLLDQAQINTPLDASKIASKEEYANILDVAQRHSEKEVSSQYDGSHLVQENLQKRLMYLKNSNTTLGQMLLILFDVLQEFILFIDVDEKQSLNHQLSANKDLLIDVNNNISNLITTSNIKQNHFTETTKDFATSENCDPACETKSANISTRNIDSSIKDMFDVFSFPTIHENYRKLSYRDISKDFCAEKMIKLKRLKSPRYPRCNLTCHLRKAKDPLSLQEKQKLHCKVKHLDSVKLPLCSAESFPLLITDKQGLVEIHISRLQLSTSVARIPDEEDICICHVYVSWDVWGEKTAYTPRMKCPNLIFNSSSVYHITDLFSFFKNVLSEYLIFRVNIIRQDNTSYTFARAKVSIKDILDYPQNKLHYIVPVNSVISSFFGMNFGQLSLWVRLSCNVDMVEAFKKQCGLNSLKDIHYVPSAEKDIIDKAKEIPSEWPPKQIIDVVPFNNQQLKDDLVSKDSTARDIQPNDSDFQYWAVFDTENSDENDKELSLRINKIKETEEEIAVQNSDSEEILDKSKEREENNATTDSPSMIEFRTLLANHNEKDAIIIEILSMQLFADSNIMQDDEIQLLYIEYSFLDNRGEDMETISVMKPKTANQEMVFNYKKKFWVNETTHPIQKEKLCAMMAEITSPNINFTVISEPLPQEREIKDCEEVGYASFNLKQYALDNEYKHILLPIRNNRNRHIGSLKNNNVTLNTQLWHSIHV</sequence>
<feature type="compositionally biased region" description="Basic and acidic residues" evidence="2">
    <location>
        <begin position="1033"/>
        <end position="1043"/>
    </location>
</feature>
<proteinExistence type="predicted"/>
<keyword evidence="4" id="KW-1185">Reference proteome</keyword>
<evidence type="ECO:0000256" key="1">
    <source>
        <dbReference type="SAM" id="Coils"/>
    </source>
</evidence>
<name>A0A8N1SBB8_9HYME</name>
<evidence type="ECO:0000256" key="2">
    <source>
        <dbReference type="SAM" id="MobiDB-lite"/>
    </source>
</evidence>
<dbReference type="InterPro" id="IPR041091">
    <property type="entry name" value="RPGRIP1_C"/>
</dbReference>
<dbReference type="Proteomes" id="UP000504615">
    <property type="component" value="Unplaced"/>
</dbReference>
<evidence type="ECO:0000313" key="4">
    <source>
        <dbReference type="Proteomes" id="UP000504615"/>
    </source>
</evidence>
<dbReference type="RefSeq" id="XP_025075303.1">
    <property type="nucleotide sequence ID" value="XM_025219518.1"/>
</dbReference>
<evidence type="ECO:0000313" key="5">
    <source>
        <dbReference type="RefSeq" id="XP_025075303.1"/>
    </source>
</evidence>
<dbReference type="SUPFAM" id="SSF49562">
    <property type="entry name" value="C2 domain (Calcium/lipid-binding domain, CaLB)"/>
    <property type="match status" value="1"/>
</dbReference>
<keyword evidence="1" id="KW-0175">Coiled coil</keyword>
<dbReference type="OrthoDB" id="2133912at2759"/>
<dbReference type="Gene3D" id="2.60.40.150">
    <property type="entry name" value="C2 domain"/>
    <property type="match status" value="2"/>
</dbReference>
<dbReference type="PANTHER" id="PTHR14240">
    <property type="entry name" value="RETINITIS PIGMENTOSA GTPASE REGULATOR-INTERACTING PROTEIN"/>
    <property type="match status" value="1"/>
</dbReference>
<gene>
    <name evidence="5" type="primary">LOC105431809</name>
</gene>
<dbReference type="AlphaFoldDB" id="A0A8N1SBB8"/>
<organism evidence="4 5">
    <name type="scientific">Pogonomyrmex barbatus</name>
    <name type="common">red harvester ant</name>
    <dbReference type="NCBI Taxonomy" id="144034"/>
    <lineage>
        <taxon>Eukaryota</taxon>
        <taxon>Metazoa</taxon>
        <taxon>Ecdysozoa</taxon>
        <taxon>Arthropoda</taxon>
        <taxon>Hexapoda</taxon>
        <taxon>Insecta</taxon>
        <taxon>Pterygota</taxon>
        <taxon>Neoptera</taxon>
        <taxon>Endopterygota</taxon>
        <taxon>Hymenoptera</taxon>
        <taxon>Apocrita</taxon>
        <taxon>Aculeata</taxon>
        <taxon>Formicoidea</taxon>
        <taxon>Formicidae</taxon>
        <taxon>Myrmicinae</taxon>
        <taxon>Pogonomyrmex</taxon>
    </lineage>
</organism>
<dbReference type="Pfam" id="PF18111">
    <property type="entry name" value="RPGR1_C"/>
    <property type="match status" value="1"/>
</dbReference>
<feature type="coiled-coil region" evidence="1">
    <location>
        <begin position="205"/>
        <end position="291"/>
    </location>
</feature>
<dbReference type="InterPro" id="IPR031139">
    <property type="entry name" value="RPGRIP1_fam"/>
</dbReference>
<feature type="region of interest" description="Disordered" evidence="2">
    <location>
        <begin position="1024"/>
        <end position="1049"/>
    </location>
</feature>
<dbReference type="InterPro" id="IPR035892">
    <property type="entry name" value="C2_domain_sf"/>
</dbReference>